<dbReference type="InterPro" id="IPR015889">
    <property type="entry name" value="Intradiol_dOase_core"/>
</dbReference>
<feature type="domain" description="Intradiol ring-cleavage dioxygenases" evidence="4">
    <location>
        <begin position="59"/>
        <end position="163"/>
    </location>
</feature>
<organism evidence="5 6">
    <name type="scientific">Algoriphagus pacificus</name>
    <dbReference type="NCBI Taxonomy" id="2811234"/>
    <lineage>
        <taxon>Bacteria</taxon>
        <taxon>Pseudomonadati</taxon>
        <taxon>Bacteroidota</taxon>
        <taxon>Cytophagia</taxon>
        <taxon>Cytophagales</taxon>
        <taxon>Cyclobacteriaceae</taxon>
        <taxon>Algoriphagus</taxon>
    </lineage>
</organism>
<evidence type="ECO:0000256" key="3">
    <source>
        <dbReference type="ARBA" id="ARBA00023002"/>
    </source>
</evidence>
<evidence type="ECO:0000256" key="1">
    <source>
        <dbReference type="ARBA" id="ARBA00007825"/>
    </source>
</evidence>
<dbReference type="SUPFAM" id="SSF49482">
    <property type="entry name" value="Aromatic compound dioxygenase"/>
    <property type="match status" value="1"/>
</dbReference>
<dbReference type="InterPro" id="IPR000627">
    <property type="entry name" value="Intradiol_dOase_C"/>
</dbReference>
<evidence type="ECO:0000256" key="2">
    <source>
        <dbReference type="ARBA" id="ARBA00022964"/>
    </source>
</evidence>
<accession>A0ABS3CB89</accession>
<comment type="caution">
    <text evidence="5">The sequence shown here is derived from an EMBL/GenBank/DDBJ whole genome shotgun (WGS) entry which is preliminary data.</text>
</comment>
<gene>
    <name evidence="5" type="ORF">J0A69_02930</name>
</gene>
<keyword evidence="2 5" id="KW-0223">Dioxygenase</keyword>
<dbReference type="PANTHER" id="PTHR33711:SF10">
    <property type="entry name" value="INTRADIOL RING-CLEAVAGE DIOXYGENASES DOMAIN-CONTAINING PROTEIN"/>
    <property type="match status" value="1"/>
</dbReference>
<keyword evidence="6" id="KW-1185">Reference proteome</keyword>
<dbReference type="PANTHER" id="PTHR33711">
    <property type="entry name" value="DIOXYGENASE, PUTATIVE (AFU_ORTHOLOGUE AFUA_2G02910)-RELATED"/>
    <property type="match status" value="1"/>
</dbReference>
<comment type="similarity">
    <text evidence="1">Belongs to the intradiol ring-cleavage dioxygenase family.</text>
</comment>
<evidence type="ECO:0000313" key="5">
    <source>
        <dbReference type="EMBL" id="MBN7814363.1"/>
    </source>
</evidence>
<dbReference type="InterPro" id="IPR050770">
    <property type="entry name" value="Intradiol_RC_Dioxygenase"/>
</dbReference>
<reference evidence="5 6" key="1">
    <citation type="submission" date="2021-03" db="EMBL/GenBank/DDBJ databases">
        <title>novel species isolated from a fishpond in China.</title>
        <authorList>
            <person name="Lu H."/>
            <person name="Cai Z."/>
        </authorList>
    </citation>
    <scope>NUCLEOTIDE SEQUENCE [LARGE SCALE GENOMIC DNA]</scope>
    <source>
        <strain evidence="5 6">YJ13C</strain>
    </source>
</reference>
<evidence type="ECO:0000313" key="6">
    <source>
        <dbReference type="Proteomes" id="UP000664480"/>
    </source>
</evidence>
<keyword evidence="3" id="KW-0560">Oxidoreductase</keyword>
<proteinExistence type="inferred from homology"/>
<dbReference type="Pfam" id="PF00775">
    <property type="entry name" value="Dioxygenase_C"/>
    <property type="match status" value="1"/>
</dbReference>
<dbReference type="EMBL" id="JAFKCU010000001">
    <property type="protein sequence ID" value="MBN7814363.1"/>
    <property type="molecule type" value="Genomic_DNA"/>
</dbReference>
<sequence>MLCLTFWSFFSCNAQSTKSQKEKIVGGPCEGCEAIFEYGDKKLLPIDTLPLFIENEPKLKITGKVYQSDGKSPAEGVIIYIYHTNRSGFYQTQGDEEGWAIRHGFIRGWVKTDSKGNYTFYTFRPAAYPDRNEPEHIHLTVKEPGKIAYYLDDFVFEDDPLLTIEKRKNLENRGGSGVVNPIMENGILTINRDLFLGLNIPYYE</sequence>
<evidence type="ECO:0000259" key="4">
    <source>
        <dbReference type="Pfam" id="PF00775"/>
    </source>
</evidence>
<dbReference type="Proteomes" id="UP000664480">
    <property type="component" value="Unassembled WGS sequence"/>
</dbReference>
<dbReference type="GO" id="GO:0051213">
    <property type="term" value="F:dioxygenase activity"/>
    <property type="evidence" value="ECO:0007669"/>
    <property type="project" value="UniProtKB-KW"/>
</dbReference>
<name>A0ABS3CB89_9BACT</name>
<protein>
    <submittedName>
        <fullName evidence="5">Intradiol ring-cleavage dioxygenase</fullName>
    </submittedName>
</protein>
<dbReference type="Gene3D" id="2.60.130.10">
    <property type="entry name" value="Aromatic compound dioxygenase"/>
    <property type="match status" value="1"/>
</dbReference>